<comment type="similarity">
    <text evidence="2">Belongs to the DivIVA family.</text>
</comment>
<dbReference type="RefSeq" id="WP_241274744.1">
    <property type="nucleotide sequence ID" value="NZ_JAKZGS010000006.1"/>
</dbReference>
<dbReference type="NCBIfam" id="TIGR03544">
    <property type="entry name" value="DivI1A_domain"/>
    <property type="match status" value="1"/>
</dbReference>
<keyword evidence="5 7" id="KW-0175">Coiled coil</keyword>
<feature type="compositionally biased region" description="Polar residues" evidence="8">
    <location>
        <begin position="254"/>
        <end position="264"/>
    </location>
</feature>
<keyword evidence="10" id="KW-1185">Reference proteome</keyword>
<dbReference type="Gene3D" id="6.10.250.660">
    <property type="match status" value="1"/>
</dbReference>
<evidence type="ECO:0000256" key="1">
    <source>
        <dbReference type="ARBA" id="ARBA00004496"/>
    </source>
</evidence>
<keyword evidence="6" id="KW-0131">Cell cycle</keyword>
<feature type="coiled-coil region" evidence="7">
    <location>
        <begin position="144"/>
        <end position="204"/>
    </location>
</feature>
<dbReference type="Pfam" id="PF05103">
    <property type="entry name" value="DivIVA"/>
    <property type="match status" value="1"/>
</dbReference>
<dbReference type="InterPro" id="IPR019933">
    <property type="entry name" value="DivIVA_domain"/>
</dbReference>
<evidence type="ECO:0000313" key="9">
    <source>
        <dbReference type="EMBL" id="MCH7398229.1"/>
    </source>
</evidence>
<protein>
    <submittedName>
        <fullName evidence="9">DivIVA domain-containing protein</fullName>
    </submittedName>
</protein>
<dbReference type="EMBL" id="JAKZGS010000006">
    <property type="protein sequence ID" value="MCH7398229.1"/>
    <property type="molecule type" value="Genomic_DNA"/>
</dbReference>
<comment type="caution">
    <text evidence="9">The sequence shown here is derived from an EMBL/GenBank/DDBJ whole genome shotgun (WGS) entry which is preliminary data.</text>
</comment>
<proteinExistence type="inferred from homology"/>
<comment type="subcellular location">
    <subcellularLocation>
        <location evidence="1">Cytoplasm</location>
    </subcellularLocation>
</comment>
<organism evidence="9 10">
    <name type="scientific">Belliella calami</name>
    <dbReference type="NCBI Taxonomy" id="2923436"/>
    <lineage>
        <taxon>Bacteria</taxon>
        <taxon>Pseudomonadati</taxon>
        <taxon>Bacteroidota</taxon>
        <taxon>Cytophagia</taxon>
        <taxon>Cytophagales</taxon>
        <taxon>Cyclobacteriaceae</taxon>
        <taxon>Belliella</taxon>
    </lineage>
</organism>
<gene>
    <name evidence="9" type="ORF">MM236_09525</name>
</gene>
<evidence type="ECO:0000256" key="2">
    <source>
        <dbReference type="ARBA" id="ARBA00009008"/>
    </source>
</evidence>
<dbReference type="Gene3D" id="1.20.5.2950">
    <property type="match status" value="1"/>
</dbReference>
<reference evidence="9" key="1">
    <citation type="submission" date="2022-03" db="EMBL/GenBank/DDBJ databases">
        <title>De novo assembled genomes of Belliella spp. (Cyclobacteriaceae) strains.</title>
        <authorList>
            <person name="Szabo A."/>
            <person name="Korponai K."/>
            <person name="Felfoldi T."/>
        </authorList>
    </citation>
    <scope>NUCLEOTIDE SEQUENCE</scope>
    <source>
        <strain evidence="9">DSM 107340</strain>
    </source>
</reference>
<evidence type="ECO:0000256" key="8">
    <source>
        <dbReference type="SAM" id="MobiDB-lite"/>
    </source>
</evidence>
<evidence type="ECO:0000256" key="5">
    <source>
        <dbReference type="ARBA" id="ARBA00023054"/>
    </source>
</evidence>
<keyword evidence="4" id="KW-0132">Cell division</keyword>
<sequence>MKITALEIRKKSFEKNFRGYDKEEVDAFMSELSTEWEKLVAENEELQRKLDQSDKEATKLKEVEASLFRTLKTAEDTGASIIEEANEAADHIVNEAHQNAESMLNDAKTQSRNLIDSAESKGRQIMAELKGDVSDLVNGYESLIHQRELILKNLKKLAEDIEDNISMSNNDIKKVNVKVHQEMVETLNKNNAFTIANINDLKEDEMVKHTLVDEIDNLNESTVLEQDEEEIIENKIDIQEDENLEDTQEERSSIPISKPQNASNHIIEEPEEDKNKGNKNRSFFDDID</sequence>
<feature type="coiled-coil region" evidence="7">
    <location>
        <begin position="29"/>
        <end position="63"/>
    </location>
</feature>
<accession>A0ABS9UPA5</accession>
<evidence type="ECO:0000256" key="6">
    <source>
        <dbReference type="ARBA" id="ARBA00023306"/>
    </source>
</evidence>
<evidence type="ECO:0000256" key="7">
    <source>
        <dbReference type="SAM" id="Coils"/>
    </source>
</evidence>
<dbReference type="PANTHER" id="PTHR35794">
    <property type="entry name" value="CELL DIVISION PROTEIN DIVIVA"/>
    <property type="match status" value="1"/>
</dbReference>
<feature type="compositionally biased region" description="Acidic residues" evidence="8">
    <location>
        <begin position="239"/>
        <end position="248"/>
    </location>
</feature>
<name>A0ABS9UPA5_9BACT</name>
<evidence type="ECO:0000256" key="3">
    <source>
        <dbReference type="ARBA" id="ARBA00022490"/>
    </source>
</evidence>
<keyword evidence="3" id="KW-0963">Cytoplasm</keyword>
<dbReference type="Proteomes" id="UP001165488">
    <property type="component" value="Unassembled WGS sequence"/>
</dbReference>
<evidence type="ECO:0000256" key="4">
    <source>
        <dbReference type="ARBA" id="ARBA00022618"/>
    </source>
</evidence>
<feature type="region of interest" description="Disordered" evidence="8">
    <location>
        <begin position="235"/>
        <end position="288"/>
    </location>
</feature>
<dbReference type="PANTHER" id="PTHR35794:SF2">
    <property type="entry name" value="CELL DIVISION PROTEIN DIVIVA"/>
    <property type="match status" value="1"/>
</dbReference>
<dbReference type="InterPro" id="IPR007793">
    <property type="entry name" value="DivIVA_fam"/>
</dbReference>
<evidence type="ECO:0000313" key="10">
    <source>
        <dbReference type="Proteomes" id="UP001165488"/>
    </source>
</evidence>